<dbReference type="Proteomes" id="UP000053558">
    <property type="component" value="Unassembled WGS sequence"/>
</dbReference>
<keyword evidence="2" id="KW-0853">WD repeat</keyword>
<evidence type="ECO:0000313" key="7">
    <source>
        <dbReference type="Proteomes" id="UP000053558"/>
    </source>
</evidence>
<dbReference type="RefSeq" id="XP_007762418.1">
    <property type="nucleotide sequence ID" value="XM_007764228.1"/>
</dbReference>
<keyword evidence="7" id="KW-1185">Reference proteome</keyword>
<dbReference type="Gene3D" id="2.130.10.10">
    <property type="entry name" value="YVTN repeat-like/Quinoprotein amine dehydrogenase"/>
    <property type="match status" value="1"/>
</dbReference>
<proteinExistence type="inferred from homology"/>
<evidence type="ECO:0000256" key="2">
    <source>
        <dbReference type="ARBA" id="ARBA00022574"/>
    </source>
</evidence>
<accession>A0A5M3N5T1</accession>
<reference evidence="7" key="1">
    <citation type="journal article" date="2012" name="Science">
        <title>The Paleozoic origin of enzymatic lignin decomposition reconstructed from 31 fungal genomes.</title>
        <authorList>
            <person name="Floudas D."/>
            <person name="Binder M."/>
            <person name="Riley R."/>
            <person name="Barry K."/>
            <person name="Blanchette R.A."/>
            <person name="Henrissat B."/>
            <person name="Martinez A.T."/>
            <person name="Otillar R."/>
            <person name="Spatafora J.W."/>
            <person name="Yadav J.S."/>
            <person name="Aerts A."/>
            <person name="Benoit I."/>
            <person name="Boyd A."/>
            <person name="Carlson A."/>
            <person name="Copeland A."/>
            <person name="Coutinho P.M."/>
            <person name="de Vries R.P."/>
            <person name="Ferreira P."/>
            <person name="Findley K."/>
            <person name="Foster B."/>
            <person name="Gaskell J."/>
            <person name="Glotzer D."/>
            <person name="Gorecki P."/>
            <person name="Heitman J."/>
            <person name="Hesse C."/>
            <person name="Hori C."/>
            <person name="Igarashi K."/>
            <person name="Jurgens J.A."/>
            <person name="Kallen N."/>
            <person name="Kersten P."/>
            <person name="Kohler A."/>
            <person name="Kuees U."/>
            <person name="Kumar T.K.A."/>
            <person name="Kuo A."/>
            <person name="LaButti K."/>
            <person name="Larrondo L.F."/>
            <person name="Lindquist E."/>
            <person name="Ling A."/>
            <person name="Lombard V."/>
            <person name="Lucas S."/>
            <person name="Lundell T."/>
            <person name="Martin R."/>
            <person name="McLaughlin D.J."/>
            <person name="Morgenstern I."/>
            <person name="Morin E."/>
            <person name="Murat C."/>
            <person name="Nagy L.G."/>
            <person name="Nolan M."/>
            <person name="Ohm R.A."/>
            <person name="Patyshakuliyeva A."/>
            <person name="Rokas A."/>
            <person name="Ruiz-Duenas F.J."/>
            <person name="Sabat G."/>
            <person name="Salamov A."/>
            <person name="Samejima M."/>
            <person name="Schmutz J."/>
            <person name="Slot J.C."/>
            <person name="St John F."/>
            <person name="Stenlid J."/>
            <person name="Sun H."/>
            <person name="Sun S."/>
            <person name="Syed K."/>
            <person name="Tsang A."/>
            <person name="Wiebenga A."/>
            <person name="Young D."/>
            <person name="Pisabarro A."/>
            <person name="Eastwood D.C."/>
            <person name="Martin F."/>
            <person name="Cullen D."/>
            <person name="Grigoriev I.V."/>
            <person name="Hibbett D.S."/>
        </authorList>
    </citation>
    <scope>NUCLEOTIDE SEQUENCE [LARGE SCALE GENOMIC DNA]</scope>
    <source>
        <strain evidence="7">RWD-64-598 SS2</strain>
    </source>
</reference>
<dbReference type="EMBL" id="JH711573">
    <property type="protein sequence ID" value="EIW86772.1"/>
    <property type="molecule type" value="Genomic_DNA"/>
</dbReference>
<feature type="non-terminal residue" evidence="6">
    <location>
        <position position="1"/>
    </location>
</feature>
<comment type="caution">
    <text evidence="6">The sequence shown here is derived from an EMBL/GenBank/DDBJ whole genome shotgun (WGS) entry which is preliminary data.</text>
</comment>
<dbReference type="InterPro" id="IPR036322">
    <property type="entry name" value="WD40_repeat_dom_sf"/>
</dbReference>
<evidence type="ECO:0000313" key="6">
    <source>
        <dbReference type="EMBL" id="EIW86772.1"/>
    </source>
</evidence>
<dbReference type="OrthoDB" id="7318948at2759"/>
<gene>
    <name evidence="6" type="ORF">CONPUDRAFT_44031</name>
</gene>
<keyword evidence="3" id="KW-0677">Repeat</keyword>
<evidence type="ECO:0000256" key="1">
    <source>
        <dbReference type="ARBA" id="ARBA00008075"/>
    </source>
</evidence>
<dbReference type="GeneID" id="19206969"/>
<dbReference type="PANTHER" id="PTHR10253">
    <property type="entry name" value="POLYCOMB PROTEIN"/>
    <property type="match status" value="1"/>
</dbReference>
<comment type="similarity">
    <text evidence="1">Belongs to the WD repeat ESC family.</text>
</comment>
<dbReference type="OMA" id="KPREHAD"/>
<dbReference type="SMART" id="SM00320">
    <property type="entry name" value="WD40"/>
    <property type="match status" value="1"/>
</dbReference>
<dbReference type="InterPro" id="IPR015943">
    <property type="entry name" value="WD40/YVTN_repeat-like_dom_sf"/>
</dbReference>
<protein>
    <submittedName>
        <fullName evidence="6">Uncharacterized protein</fullName>
    </submittedName>
</protein>
<keyword evidence="5" id="KW-0804">Transcription</keyword>
<dbReference type="InterPro" id="IPR001680">
    <property type="entry name" value="WD40_rpt"/>
</dbReference>
<name>A0A5M3N5T1_CONPW</name>
<dbReference type="SUPFAM" id="SSF50978">
    <property type="entry name" value="WD40 repeat-like"/>
    <property type="match status" value="1"/>
</dbReference>
<evidence type="ECO:0000256" key="3">
    <source>
        <dbReference type="ARBA" id="ARBA00022737"/>
    </source>
</evidence>
<dbReference type="AlphaFoldDB" id="A0A5M3N5T1"/>
<sequence length="138" mass="14791">PLVIVSSDENIYVYDVVSDSVVSKLRGHGGDVTAIAVHPDYPDLFCTTSRDFTSRLYELTFSPRQVPHNVHWPPSKVMSLGGAPHGLQSSESEGEGFGCCMAIFAGGPSGGHEAPILGAVSKRMCPIVIHLQLNSVVW</sequence>
<evidence type="ECO:0000256" key="5">
    <source>
        <dbReference type="ARBA" id="ARBA00023163"/>
    </source>
</evidence>
<keyword evidence="4" id="KW-0805">Transcription regulation</keyword>
<dbReference type="InterPro" id="IPR051243">
    <property type="entry name" value="PcG_WD-repeat"/>
</dbReference>
<evidence type="ECO:0000256" key="4">
    <source>
        <dbReference type="ARBA" id="ARBA00023015"/>
    </source>
</evidence>
<organism evidence="6 7">
    <name type="scientific">Coniophora puteana (strain RWD-64-598)</name>
    <name type="common">Brown rot fungus</name>
    <dbReference type="NCBI Taxonomy" id="741705"/>
    <lineage>
        <taxon>Eukaryota</taxon>
        <taxon>Fungi</taxon>
        <taxon>Dikarya</taxon>
        <taxon>Basidiomycota</taxon>
        <taxon>Agaricomycotina</taxon>
        <taxon>Agaricomycetes</taxon>
        <taxon>Agaricomycetidae</taxon>
        <taxon>Boletales</taxon>
        <taxon>Coniophorineae</taxon>
        <taxon>Coniophoraceae</taxon>
        <taxon>Coniophora</taxon>
    </lineage>
</organism>
<dbReference type="KEGG" id="cput:CONPUDRAFT_44031"/>